<reference evidence="1 2" key="1">
    <citation type="submission" date="2020-05" db="EMBL/GenBank/DDBJ databases">
        <title>Identification and distribution of gene clusters putatively required for synthesis of sphingolipid metabolism inhibitors in phylogenetically diverse species of the filamentous fungus Fusarium.</title>
        <authorList>
            <person name="Kim H.-S."/>
            <person name="Busman M."/>
            <person name="Brown D.W."/>
            <person name="Divon H."/>
            <person name="Uhlig S."/>
            <person name="Proctor R.H."/>
        </authorList>
    </citation>
    <scope>NUCLEOTIDE SEQUENCE [LARGE SCALE GENOMIC DNA]</scope>
    <source>
        <strain evidence="1 2">NRRL 26131</strain>
    </source>
</reference>
<accession>A0A8H5YNA3</accession>
<organism evidence="1 2">
    <name type="scientific">Fusarium globosum</name>
    <dbReference type="NCBI Taxonomy" id="78864"/>
    <lineage>
        <taxon>Eukaryota</taxon>
        <taxon>Fungi</taxon>
        <taxon>Dikarya</taxon>
        <taxon>Ascomycota</taxon>
        <taxon>Pezizomycotina</taxon>
        <taxon>Sordariomycetes</taxon>
        <taxon>Hypocreomycetidae</taxon>
        <taxon>Hypocreales</taxon>
        <taxon>Nectriaceae</taxon>
        <taxon>Fusarium</taxon>
        <taxon>Fusarium fujikuroi species complex</taxon>
    </lineage>
</organism>
<evidence type="ECO:0000313" key="1">
    <source>
        <dbReference type="EMBL" id="KAF5715748.1"/>
    </source>
</evidence>
<proteinExistence type="predicted"/>
<keyword evidence="2" id="KW-1185">Reference proteome</keyword>
<protein>
    <submittedName>
        <fullName evidence="1">Uncharacterized protein</fullName>
    </submittedName>
</protein>
<evidence type="ECO:0000313" key="2">
    <source>
        <dbReference type="Proteomes" id="UP000532311"/>
    </source>
</evidence>
<dbReference type="AlphaFoldDB" id="A0A8H5YNA3"/>
<dbReference type="Proteomes" id="UP000532311">
    <property type="component" value="Unassembled WGS sequence"/>
</dbReference>
<comment type="caution">
    <text evidence="1">The sequence shown here is derived from an EMBL/GenBank/DDBJ whole genome shotgun (WGS) entry which is preliminary data.</text>
</comment>
<sequence>MKAMSPGRPHSTLLEVIGVAPTVLSGRNIEFMLLSDVGIQTLYPMSTVSPGMFFICYQGPVEIHPPYHYDIGADLPEEDELLDAHEMIDMSIFARTFRRWLVDEAVVLQFWTEHDGRKRAGGPGVPLGYNRCSKPFQVRT</sequence>
<gene>
    <name evidence="1" type="ORF">FGLOB1_2897</name>
</gene>
<dbReference type="EMBL" id="JAAQPF010000104">
    <property type="protein sequence ID" value="KAF5715748.1"/>
    <property type="molecule type" value="Genomic_DNA"/>
</dbReference>
<name>A0A8H5YNA3_9HYPO</name>